<proteinExistence type="predicted"/>
<evidence type="ECO:0000313" key="2">
    <source>
        <dbReference type="Proteomes" id="UP000561181"/>
    </source>
</evidence>
<dbReference type="EMBL" id="JABCRE010000003">
    <property type="protein sequence ID" value="NMW32503.1"/>
    <property type="molecule type" value="Genomic_DNA"/>
</dbReference>
<protein>
    <recommendedName>
        <fullName evidence="3">Tetratricopeptide repeat protein</fullName>
    </recommendedName>
</protein>
<evidence type="ECO:0000313" key="1">
    <source>
        <dbReference type="EMBL" id="NMW32503.1"/>
    </source>
</evidence>
<gene>
    <name evidence="1" type="ORF">HKD42_10560</name>
</gene>
<dbReference type="SUPFAM" id="SSF48452">
    <property type="entry name" value="TPR-like"/>
    <property type="match status" value="1"/>
</dbReference>
<keyword evidence="2" id="KW-1185">Reference proteome</keyword>
<dbReference type="Proteomes" id="UP000561181">
    <property type="component" value="Unassembled WGS sequence"/>
</dbReference>
<sequence length="274" mass="28701">MLSAALIFALQVGPNPSAPALEPLPFELRRQQSQQEQAEVTPTADPLALCLIRAEEDPVAAQAEANIWLETTIGLTRAHGLHCRGYAEAQSGNWEAAAASFVAARSEPAVINSKYKARLGAIAANALITSGDAQGGLAMLDQAIPDAARSGFAALEAEMWLDRARAQVALGETEAAGVSLASARRLAPGSSQAWLLSATLARRSGDLETARSQIEQAAKLNLTNPEIALEAGVIAILAGDEDSARQNWQTVITLNPDSPAAATAQGYLEQLTTE</sequence>
<evidence type="ECO:0008006" key="3">
    <source>
        <dbReference type="Google" id="ProtNLM"/>
    </source>
</evidence>
<reference evidence="1 2" key="1">
    <citation type="submission" date="2020-04" db="EMBL/GenBank/DDBJ databases">
        <authorList>
            <person name="Liu A."/>
        </authorList>
    </citation>
    <scope>NUCLEOTIDE SEQUENCE [LARGE SCALE GENOMIC DNA]</scope>
    <source>
        <strain evidence="1 2">RZ02</strain>
    </source>
</reference>
<dbReference type="Gene3D" id="1.25.40.10">
    <property type="entry name" value="Tetratricopeptide repeat domain"/>
    <property type="match status" value="1"/>
</dbReference>
<accession>A0A848QPB3</accession>
<organism evidence="1 2">
    <name type="scientific">Pontixanthobacter rizhaonensis</name>
    <dbReference type="NCBI Taxonomy" id="2730337"/>
    <lineage>
        <taxon>Bacteria</taxon>
        <taxon>Pseudomonadati</taxon>
        <taxon>Pseudomonadota</taxon>
        <taxon>Alphaproteobacteria</taxon>
        <taxon>Sphingomonadales</taxon>
        <taxon>Erythrobacteraceae</taxon>
        <taxon>Pontixanthobacter</taxon>
    </lineage>
</organism>
<comment type="caution">
    <text evidence="1">The sequence shown here is derived from an EMBL/GenBank/DDBJ whole genome shotgun (WGS) entry which is preliminary data.</text>
</comment>
<name>A0A848QPB3_9SPHN</name>
<dbReference type="InterPro" id="IPR011990">
    <property type="entry name" value="TPR-like_helical_dom_sf"/>
</dbReference>
<dbReference type="RefSeq" id="WP_170013153.1">
    <property type="nucleotide sequence ID" value="NZ_JABCRE010000003.1"/>
</dbReference>
<dbReference type="AlphaFoldDB" id="A0A848QPB3"/>